<reference evidence="1 2" key="1">
    <citation type="journal article" date="2022" name="Allergy">
        <title>Genome assembly and annotation of Periplaneta americana reveal a comprehensive cockroach allergen profile.</title>
        <authorList>
            <person name="Wang L."/>
            <person name="Xiong Q."/>
            <person name="Saelim N."/>
            <person name="Wang L."/>
            <person name="Nong W."/>
            <person name="Wan A.T."/>
            <person name="Shi M."/>
            <person name="Liu X."/>
            <person name="Cao Q."/>
            <person name="Hui J.H.L."/>
            <person name="Sookrung N."/>
            <person name="Leung T.F."/>
            <person name="Tungtrongchitr A."/>
            <person name="Tsui S.K.W."/>
        </authorList>
    </citation>
    <scope>NUCLEOTIDE SEQUENCE [LARGE SCALE GENOMIC DNA]</scope>
    <source>
        <strain evidence="1">PWHHKU_190912</strain>
    </source>
</reference>
<dbReference type="Proteomes" id="UP001148838">
    <property type="component" value="Unassembled WGS sequence"/>
</dbReference>
<gene>
    <name evidence="1" type="ORF">ANN_14149</name>
</gene>
<comment type="caution">
    <text evidence="1">The sequence shown here is derived from an EMBL/GenBank/DDBJ whole genome shotgun (WGS) entry which is preliminary data.</text>
</comment>
<keyword evidence="2" id="KW-1185">Reference proteome</keyword>
<evidence type="ECO:0000313" key="1">
    <source>
        <dbReference type="EMBL" id="KAJ4438210.1"/>
    </source>
</evidence>
<proteinExistence type="predicted"/>
<organism evidence="1 2">
    <name type="scientific">Periplaneta americana</name>
    <name type="common">American cockroach</name>
    <name type="synonym">Blatta americana</name>
    <dbReference type="NCBI Taxonomy" id="6978"/>
    <lineage>
        <taxon>Eukaryota</taxon>
        <taxon>Metazoa</taxon>
        <taxon>Ecdysozoa</taxon>
        <taxon>Arthropoda</taxon>
        <taxon>Hexapoda</taxon>
        <taxon>Insecta</taxon>
        <taxon>Pterygota</taxon>
        <taxon>Neoptera</taxon>
        <taxon>Polyneoptera</taxon>
        <taxon>Dictyoptera</taxon>
        <taxon>Blattodea</taxon>
        <taxon>Blattoidea</taxon>
        <taxon>Blattidae</taxon>
        <taxon>Blattinae</taxon>
        <taxon>Periplaneta</taxon>
    </lineage>
</organism>
<name>A0ABQ8SXN2_PERAM</name>
<dbReference type="EMBL" id="JAJSOF020000019">
    <property type="protein sequence ID" value="KAJ4438210.1"/>
    <property type="molecule type" value="Genomic_DNA"/>
</dbReference>
<protein>
    <submittedName>
        <fullName evidence="1">Uncharacterized protein</fullName>
    </submittedName>
</protein>
<sequence length="192" mass="22282">MTEVAPLVATSVIDFQQNVVPTIGELFVGPGLRDCDEAYVESNLKDLEKVKAAYLKRVLGLSRFTPSRIVYELTREPMLLEDLRLQFLLPSVSAYESTDLEHQCKKAEIWEEFYVTDVMAREDWKEANYLQRHLVTRFAIHGFHFKICRNTSFHDPNEECMCLLCNELCGRYHVMECKNRLVSLTKFCSSES</sequence>
<evidence type="ECO:0000313" key="2">
    <source>
        <dbReference type="Proteomes" id="UP001148838"/>
    </source>
</evidence>
<accession>A0ABQ8SXN2</accession>